<accession>A0A1M5S9Y5</accession>
<evidence type="ECO:0000313" key="3">
    <source>
        <dbReference type="Proteomes" id="UP000190675"/>
    </source>
</evidence>
<evidence type="ECO:0000256" key="1">
    <source>
        <dbReference type="SAM" id="SignalP"/>
    </source>
</evidence>
<feature type="signal peptide" evidence="1">
    <location>
        <begin position="1"/>
        <end position="18"/>
    </location>
</feature>
<dbReference type="EMBL" id="LT670818">
    <property type="protein sequence ID" value="SHH35275.1"/>
    <property type="molecule type" value="Genomic_DNA"/>
</dbReference>
<reference evidence="2 3" key="1">
    <citation type="submission" date="2016-11" db="EMBL/GenBank/DDBJ databases">
        <authorList>
            <person name="Jaros S."/>
            <person name="Januszkiewicz K."/>
            <person name="Wedrychowicz H."/>
        </authorList>
    </citation>
    <scope>NUCLEOTIDE SEQUENCE [LARGE SCALE GENOMIC DNA]</scope>
    <source>
        <strain evidence="2 3">GAS242</strain>
    </source>
</reference>
<proteinExistence type="predicted"/>
<feature type="chain" id="PRO_5013064795" description="Lysozyme inhibitor LprI N-terminal domain-containing protein" evidence="1">
    <location>
        <begin position="19"/>
        <end position="96"/>
    </location>
</feature>
<organism evidence="2 3">
    <name type="scientific">Bradyrhizobium erythrophlei</name>
    <dbReference type="NCBI Taxonomy" id="1437360"/>
    <lineage>
        <taxon>Bacteria</taxon>
        <taxon>Pseudomonadati</taxon>
        <taxon>Pseudomonadota</taxon>
        <taxon>Alphaproteobacteria</taxon>
        <taxon>Hyphomicrobiales</taxon>
        <taxon>Nitrobacteraceae</taxon>
        <taxon>Bradyrhizobium</taxon>
    </lineage>
</organism>
<gene>
    <name evidence="2" type="ORF">SAMN05444169_7020</name>
</gene>
<dbReference type="Proteomes" id="UP000190675">
    <property type="component" value="Chromosome I"/>
</dbReference>
<name>A0A1M5S9Y5_9BRAD</name>
<dbReference type="AlphaFoldDB" id="A0A1M5S9Y5"/>
<sequence length="96" mass="10468">MRVFAATLILFVSNAAAAQECKTCSMADACIKAYLKATSEAQSATKQAIRDWKQNLDRKASAELASRGTLALQDAMETQVRSEIERLKQCLVKIGS</sequence>
<evidence type="ECO:0008006" key="4">
    <source>
        <dbReference type="Google" id="ProtNLM"/>
    </source>
</evidence>
<keyword evidence="1" id="KW-0732">Signal</keyword>
<evidence type="ECO:0000313" key="2">
    <source>
        <dbReference type="EMBL" id="SHH35275.1"/>
    </source>
</evidence>
<protein>
    <recommendedName>
        <fullName evidence="4">Lysozyme inhibitor LprI N-terminal domain-containing protein</fullName>
    </recommendedName>
</protein>